<dbReference type="PANTHER" id="PTHR34441">
    <property type="entry name" value="MOTILE SPERM DOMAIN-CONTAINING PROTEIN 1"/>
    <property type="match status" value="1"/>
</dbReference>
<evidence type="ECO:0000313" key="2">
    <source>
        <dbReference type="EMBL" id="CAF3807365.1"/>
    </source>
</evidence>
<dbReference type="Proteomes" id="UP000663874">
    <property type="component" value="Unassembled WGS sequence"/>
</dbReference>
<dbReference type="AlphaFoldDB" id="A0A819BTG0"/>
<gene>
    <name evidence="2" type="ORF">FNK824_LOCUS15361</name>
</gene>
<dbReference type="SUPFAM" id="SSF49354">
    <property type="entry name" value="PapD-like"/>
    <property type="match status" value="1"/>
</dbReference>
<proteinExistence type="predicted"/>
<dbReference type="Gene3D" id="2.60.40.10">
    <property type="entry name" value="Immunoglobulins"/>
    <property type="match status" value="1"/>
</dbReference>
<comment type="caution">
    <text evidence="2">The sequence shown here is derived from an EMBL/GenBank/DDBJ whole genome shotgun (WGS) entry which is preliminary data.</text>
</comment>
<evidence type="ECO:0008006" key="4">
    <source>
        <dbReference type="Google" id="ProtNLM"/>
    </source>
</evidence>
<keyword evidence="1" id="KW-0472">Membrane</keyword>
<organism evidence="2 3">
    <name type="scientific">Rotaria sordida</name>
    <dbReference type="NCBI Taxonomy" id="392033"/>
    <lineage>
        <taxon>Eukaryota</taxon>
        <taxon>Metazoa</taxon>
        <taxon>Spiralia</taxon>
        <taxon>Gnathifera</taxon>
        <taxon>Rotifera</taxon>
        <taxon>Eurotatoria</taxon>
        <taxon>Bdelloidea</taxon>
        <taxon>Philodinida</taxon>
        <taxon>Philodinidae</taxon>
        <taxon>Rotaria</taxon>
    </lineage>
</organism>
<evidence type="ECO:0000313" key="3">
    <source>
        <dbReference type="Proteomes" id="UP000663874"/>
    </source>
</evidence>
<feature type="transmembrane region" description="Helical" evidence="1">
    <location>
        <begin position="243"/>
        <end position="264"/>
    </location>
</feature>
<accession>A0A819BTG0</accession>
<name>A0A819BTG0_9BILA</name>
<dbReference type="GO" id="GO:0005737">
    <property type="term" value="C:cytoplasm"/>
    <property type="evidence" value="ECO:0007669"/>
    <property type="project" value="TreeGrafter"/>
</dbReference>
<keyword evidence="1" id="KW-1133">Transmembrane helix</keyword>
<dbReference type="InterPro" id="IPR008962">
    <property type="entry name" value="PapD-like_sf"/>
</dbReference>
<dbReference type="InterPro" id="IPR013783">
    <property type="entry name" value="Ig-like_fold"/>
</dbReference>
<reference evidence="2" key="1">
    <citation type="submission" date="2021-02" db="EMBL/GenBank/DDBJ databases">
        <authorList>
            <person name="Nowell W R."/>
        </authorList>
    </citation>
    <scope>NUCLEOTIDE SEQUENCE</scope>
</reference>
<dbReference type="PANTHER" id="PTHR34441:SF1">
    <property type="entry name" value="MOTILE SPERM DOMAIN-CONTAINING 1"/>
    <property type="match status" value="1"/>
</dbReference>
<feature type="transmembrane region" description="Helical" evidence="1">
    <location>
        <begin position="284"/>
        <end position="301"/>
    </location>
</feature>
<sequence length="303" mass="33987">MLVLRDALMSTETSTIQVSIIDIRPSYQHENQNMTKTATSILIGDTSSTDYLVVIDLKSDTIDMDKTYVTSEVKSKQFNGFTIMCTTIDTNISSSTIDVIPNISDVSTTLAIDLTDHKTITTTIGELGNIQRTNACLTCKVLCTASRTYSIAEPQGEIYPQHSVDIIVRLLDTSSNQNVIHKIRIQYFDRRKPQDLIGKRDITCTLLSYNPLEQNFDDKINNSSSRIRTITTKISQQEIQDPLVVLFLIILSAICTLILILPTISDDESSSKIYLPSYLHMTTNFKVVASYILGLLTVIFIRR</sequence>
<keyword evidence="1" id="KW-0812">Transmembrane</keyword>
<dbReference type="EMBL" id="CAJOBE010002216">
    <property type="protein sequence ID" value="CAF3807365.1"/>
    <property type="molecule type" value="Genomic_DNA"/>
</dbReference>
<protein>
    <recommendedName>
        <fullName evidence="4">Motile sperm domain-containing protein 1</fullName>
    </recommendedName>
</protein>
<dbReference type="InterPro" id="IPR039283">
    <property type="entry name" value="MOSPD1/3"/>
</dbReference>
<evidence type="ECO:0000256" key="1">
    <source>
        <dbReference type="SAM" id="Phobius"/>
    </source>
</evidence>